<feature type="domain" description="C-type lectin" evidence="3">
    <location>
        <begin position="43"/>
        <end position="160"/>
    </location>
</feature>
<protein>
    <submittedName>
        <fullName evidence="4">Lectin subunit alpha</fullName>
    </submittedName>
</protein>
<evidence type="ECO:0000256" key="2">
    <source>
        <dbReference type="SAM" id="SignalP"/>
    </source>
</evidence>
<dbReference type="Pfam" id="PF00059">
    <property type="entry name" value="Lectin_C"/>
    <property type="match status" value="1"/>
</dbReference>
<evidence type="ECO:0000259" key="3">
    <source>
        <dbReference type="PROSITE" id="PS50041"/>
    </source>
</evidence>
<evidence type="ECO:0000256" key="1">
    <source>
        <dbReference type="ARBA" id="ARBA00023157"/>
    </source>
</evidence>
<dbReference type="PROSITE" id="PS00615">
    <property type="entry name" value="C_TYPE_LECTIN_1"/>
    <property type="match status" value="1"/>
</dbReference>
<dbReference type="AlphaFoldDB" id="A0A226E497"/>
<dbReference type="InterPro" id="IPR018378">
    <property type="entry name" value="C-type_lectin_CS"/>
</dbReference>
<feature type="chain" id="PRO_5012736859" evidence="2">
    <location>
        <begin position="27"/>
        <end position="161"/>
    </location>
</feature>
<evidence type="ECO:0000313" key="5">
    <source>
        <dbReference type="Proteomes" id="UP000198287"/>
    </source>
</evidence>
<dbReference type="SMART" id="SM00034">
    <property type="entry name" value="CLECT"/>
    <property type="match status" value="1"/>
</dbReference>
<gene>
    <name evidence="4" type="ORF">Fcan01_14588</name>
</gene>
<dbReference type="Gene3D" id="3.10.100.10">
    <property type="entry name" value="Mannose-Binding Protein A, subunit A"/>
    <property type="match status" value="1"/>
</dbReference>
<sequence>MTKMTPGNGASFLLLFFPMLYSLTNSAPTNQVATYWTRGEMGYLYIDKLVNQSEALAECLRIYKGRLLTILNVAQDDAISDMIVDLGISHDIITSGKINYVSHPFPEWEWSTTATLFPYRNWSPSSPDFENHCCFKGVQASNFYRWRSLDCDTVGVFICEM</sequence>
<dbReference type="Proteomes" id="UP000198287">
    <property type="component" value="Unassembled WGS sequence"/>
</dbReference>
<feature type="signal peptide" evidence="2">
    <location>
        <begin position="1"/>
        <end position="26"/>
    </location>
</feature>
<proteinExistence type="predicted"/>
<organism evidence="4 5">
    <name type="scientific">Folsomia candida</name>
    <name type="common">Springtail</name>
    <dbReference type="NCBI Taxonomy" id="158441"/>
    <lineage>
        <taxon>Eukaryota</taxon>
        <taxon>Metazoa</taxon>
        <taxon>Ecdysozoa</taxon>
        <taxon>Arthropoda</taxon>
        <taxon>Hexapoda</taxon>
        <taxon>Collembola</taxon>
        <taxon>Entomobryomorpha</taxon>
        <taxon>Isotomoidea</taxon>
        <taxon>Isotomidae</taxon>
        <taxon>Proisotominae</taxon>
        <taxon>Folsomia</taxon>
    </lineage>
</organism>
<dbReference type="InterPro" id="IPR001304">
    <property type="entry name" value="C-type_lectin-like"/>
</dbReference>
<dbReference type="SUPFAM" id="SSF56436">
    <property type="entry name" value="C-type lectin-like"/>
    <property type="match status" value="1"/>
</dbReference>
<dbReference type="CDD" id="cd00037">
    <property type="entry name" value="CLECT"/>
    <property type="match status" value="1"/>
</dbReference>
<dbReference type="InterPro" id="IPR016187">
    <property type="entry name" value="CTDL_fold"/>
</dbReference>
<name>A0A226E497_FOLCA</name>
<dbReference type="EMBL" id="LNIX01000008">
    <property type="protein sequence ID" value="OXA51316.1"/>
    <property type="molecule type" value="Genomic_DNA"/>
</dbReference>
<keyword evidence="1" id="KW-1015">Disulfide bond</keyword>
<keyword evidence="2" id="KW-0732">Signal</keyword>
<comment type="caution">
    <text evidence="4">The sequence shown here is derived from an EMBL/GenBank/DDBJ whole genome shotgun (WGS) entry which is preliminary data.</text>
</comment>
<accession>A0A226E497</accession>
<evidence type="ECO:0000313" key="4">
    <source>
        <dbReference type="EMBL" id="OXA51316.1"/>
    </source>
</evidence>
<dbReference type="PROSITE" id="PS50041">
    <property type="entry name" value="C_TYPE_LECTIN_2"/>
    <property type="match status" value="1"/>
</dbReference>
<dbReference type="InterPro" id="IPR016186">
    <property type="entry name" value="C-type_lectin-like/link_sf"/>
</dbReference>
<reference evidence="4 5" key="1">
    <citation type="submission" date="2015-12" db="EMBL/GenBank/DDBJ databases">
        <title>The genome of Folsomia candida.</title>
        <authorList>
            <person name="Faddeeva A."/>
            <person name="Derks M.F."/>
            <person name="Anvar Y."/>
            <person name="Smit S."/>
            <person name="Van Straalen N."/>
            <person name="Roelofs D."/>
        </authorList>
    </citation>
    <scope>NUCLEOTIDE SEQUENCE [LARGE SCALE GENOMIC DNA]</scope>
    <source>
        <strain evidence="4 5">VU population</strain>
        <tissue evidence="4">Whole body</tissue>
    </source>
</reference>
<keyword evidence="5" id="KW-1185">Reference proteome</keyword>